<keyword evidence="1" id="KW-0812">Transmembrane</keyword>
<evidence type="ECO:0000313" key="2">
    <source>
        <dbReference type="EMBL" id="HIY88982.1"/>
    </source>
</evidence>
<keyword evidence="1" id="KW-1133">Transmembrane helix</keyword>
<gene>
    <name evidence="2" type="ORF">H9824_09805</name>
</gene>
<dbReference type="EMBL" id="DXCV01000064">
    <property type="protein sequence ID" value="HIY88982.1"/>
    <property type="molecule type" value="Genomic_DNA"/>
</dbReference>
<reference evidence="2" key="2">
    <citation type="submission" date="2021-04" db="EMBL/GenBank/DDBJ databases">
        <authorList>
            <person name="Gilroy R."/>
        </authorList>
    </citation>
    <scope>NUCLEOTIDE SEQUENCE</scope>
    <source>
        <strain evidence="2">Gambia2-208</strain>
    </source>
</reference>
<proteinExistence type="predicted"/>
<comment type="caution">
    <text evidence="2">The sequence shown here is derived from an EMBL/GenBank/DDBJ whole genome shotgun (WGS) entry which is preliminary data.</text>
</comment>
<dbReference type="AlphaFoldDB" id="A0A9D1ZMS0"/>
<organism evidence="2 3">
    <name type="scientific">Candidatus Bacteroides pullicola</name>
    <dbReference type="NCBI Taxonomy" id="2838475"/>
    <lineage>
        <taxon>Bacteria</taxon>
        <taxon>Pseudomonadati</taxon>
        <taxon>Bacteroidota</taxon>
        <taxon>Bacteroidia</taxon>
        <taxon>Bacteroidales</taxon>
        <taxon>Bacteroidaceae</taxon>
        <taxon>Bacteroides</taxon>
    </lineage>
</organism>
<keyword evidence="1" id="KW-0472">Membrane</keyword>
<sequence>MTEDNLKNKLGTENPFRVPDGYFENFASELMERLPEKEKVEISRQPTTWEKVRPLLYMAAMFVGAMLLIRVAASHYTPAGNPAQDEDWDVETEYIDMAMESSMLDDYSLYVYLSEDEE</sequence>
<feature type="transmembrane region" description="Helical" evidence="1">
    <location>
        <begin position="55"/>
        <end position="73"/>
    </location>
</feature>
<protein>
    <submittedName>
        <fullName evidence="2">Uncharacterized protein</fullName>
    </submittedName>
</protein>
<evidence type="ECO:0000256" key="1">
    <source>
        <dbReference type="SAM" id="Phobius"/>
    </source>
</evidence>
<reference evidence="2" key="1">
    <citation type="journal article" date="2021" name="PeerJ">
        <title>Extensive microbial diversity within the chicken gut microbiome revealed by metagenomics and culture.</title>
        <authorList>
            <person name="Gilroy R."/>
            <person name="Ravi A."/>
            <person name="Getino M."/>
            <person name="Pursley I."/>
            <person name="Horton D.L."/>
            <person name="Alikhan N.F."/>
            <person name="Baker D."/>
            <person name="Gharbi K."/>
            <person name="Hall N."/>
            <person name="Watson M."/>
            <person name="Adriaenssens E.M."/>
            <person name="Foster-Nyarko E."/>
            <person name="Jarju S."/>
            <person name="Secka A."/>
            <person name="Antonio M."/>
            <person name="Oren A."/>
            <person name="Chaudhuri R.R."/>
            <person name="La Ragione R."/>
            <person name="Hildebrand F."/>
            <person name="Pallen M.J."/>
        </authorList>
    </citation>
    <scope>NUCLEOTIDE SEQUENCE</scope>
    <source>
        <strain evidence="2">Gambia2-208</strain>
    </source>
</reference>
<evidence type="ECO:0000313" key="3">
    <source>
        <dbReference type="Proteomes" id="UP000886851"/>
    </source>
</evidence>
<accession>A0A9D1ZMS0</accession>
<name>A0A9D1ZMS0_9BACE</name>
<dbReference type="Proteomes" id="UP000886851">
    <property type="component" value="Unassembled WGS sequence"/>
</dbReference>